<evidence type="ECO:0000313" key="2">
    <source>
        <dbReference type="Proteomes" id="UP000313359"/>
    </source>
</evidence>
<organism evidence="1 2">
    <name type="scientific">Lentinus tigrinus ALCF2SS1-6</name>
    <dbReference type="NCBI Taxonomy" id="1328759"/>
    <lineage>
        <taxon>Eukaryota</taxon>
        <taxon>Fungi</taxon>
        <taxon>Dikarya</taxon>
        <taxon>Basidiomycota</taxon>
        <taxon>Agaricomycotina</taxon>
        <taxon>Agaricomycetes</taxon>
        <taxon>Polyporales</taxon>
        <taxon>Polyporaceae</taxon>
        <taxon>Lentinus</taxon>
    </lineage>
</organism>
<dbReference type="PANTHER" id="PTHR38436">
    <property type="entry name" value="POLYKETIDE CYCLASE SNOAL-LIKE DOMAIN"/>
    <property type="match status" value="1"/>
</dbReference>
<accession>A0A5C2SLX4</accession>
<proteinExistence type="predicted"/>
<dbReference type="AlphaFoldDB" id="A0A5C2SLX4"/>
<dbReference type="InterPro" id="IPR009959">
    <property type="entry name" value="Cyclase_SnoaL-like"/>
</dbReference>
<dbReference type="STRING" id="1328759.A0A5C2SLX4"/>
<dbReference type="InterPro" id="IPR032710">
    <property type="entry name" value="NTF2-like_dom_sf"/>
</dbReference>
<dbReference type="EMBL" id="ML122253">
    <property type="protein sequence ID" value="RPD64835.1"/>
    <property type="molecule type" value="Genomic_DNA"/>
</dbReference>
<dbReference type="Proteomes" id="UP000313359">
    <property type="component" value="Unassembled WGS sequence"/>
</dbReference>
<dbReference type="SUPFAM" id="SSF54427">
    <property type="entry name" value="NTF2-like"/>
    <property type="match status" value="1"/>
</dbReference>
<dbReference type="GO" id="GO:0030638">
    <property type="term" value="P:polyketide metabolic process"/>
    <property type="evidence" value="ECO:0007669"/>
    <property type="project" value="InterPro"/>
</dbReference>
<dbReference type="OrthoDB" id="5440at2759"/>
<sequence>MSRFFANTVASVVKPPTLVLLLPESQASWCQQLSEEGYNVILVPYPSQADALQNSFSDIRGSARLENDTEWALVTFGLESADLAFAGDLLSSGKLKACAHYCPQIEDGKGLVHELTTGTTLPTIFHLSAKQEALHASLQEIAEKAVGIPTSRPPPVTIYTYPFVSTSPLFPFEAGPPIDHASGKVSSIAPYLRSANNLSYTRTLALLRRELGPNFPFEKLWERHTYFEFEERDAPKTMATMVSTPYVNHVPTMTGGVGYQDLARFYKYHFVRENITPPDTELITISRTIGADRVIDEMIFKCTHTTEIDYFLPGIKPTGKPLEIALVGVVAFRGDKLTFEHIYWDQASVLVQLGLLEPGKLPVAGVEVARKVVDPFGQPSNRLLTRWKESEGLPID</sequence>
<gene>
    <name evidence="1" type="ORF">L227DRAFT_571298</name>
</gene>
<keyword evidence="2" id="KW-1185">Reference proteome</keyword>
<evidence type="ECO:0000313" key="1">
    <source>
        <dbReference type="EMBL" id="RPD64835.1"/>
    </source>
</evidence>
<name>A0A5C2SLX4_9APHY</name>
<protein>
    <submittedName>
        <fullName evidence="1">NTF2-like protein</fullName>
    </submittedName>
</protein>
<reference evidence="1" key="1">
    <citation type="journal article" date="2018" name="Genome Biol. Evol.">
        <title>Genomics and development of Lentinus tigrinus, a white-rot wood-decaying mushroom with dimorphic fruiting bodies.</title>
        <authorList>
            <person name="Wu B."/>
            <person name="Xu Z."/>
            <person name="Knudson A."/>
            <person name="Carlson A."/>
            <person name="Chen N."/>
            <person name="Kovaka S."/>
            <person name="LaButti K."/>
            <person name="Lipzen A."/>
            <person name="Pennachio C."/>
            <person name="Riley R."/>
            <person name="Schakwitz W."/>
            <person name="Umezawa K."/>
            <person name="Ohm R.A."/>
            <person name="Grigoriev I.V."/>
            <person name="Nagy L.G."/>
            <person name="Gibbons J."/>
            <person name="Hibbett D."/>
        </authorList>
    </citation>
    <scope>NUCLEOTIDE SEQUENCE [LARGE SCALE GENOMIC DNA]</scope>
    <source>
        <strain evidence="1">ALCF2SS1-6</strain>
    </source>
</reference>
<dbReference type="Gene3D" id="3.10.450.50">
    <property type="match status" value="1"/>
</dbReference>
<dbReference type="PANTHER" id="PTHR38436:SF3">
    <property type="entry name" value="CARBOXYMETHYLENEBUTENOLIDASE-RELATED"/>
    <property type="match status" value="1"/>
</dbReference>